<dbReference type="RefSeq" id="WP_185177761.1">
    <property type="nucleotide sequence ID" value="NZ_CBCSEP010000004.1"/>
</dbReference>
<proteinExistence type="predicted"/>
<organism evidence="1 2">
    <name type="scientific">Cohnella lubricantis</name>
    <dbReference type="NCBI Taxonomy" id="2163172"/>
    <lineage>
        <taxon>Bacteria</taxon>
        <taxon>Bacillati</taxon>
        <taxon>Bacillota</taxon>
        <taxon>Bacilli</taxon>
        <taxon>Bacillales</taxon>
        <taxon>Paenibacillaceae</taxon>
        <taxon>Cohnella</taxon>
    </lineage>
</organism>
<evidence type="ECO:0000313" key="1">
    <source>
        <dbReference type="EMBL" id="MBB6676467.1"/>
    </source>
</evidence>
<protein>
    <submittedName>
        <fullName evidence="1">Uncharacterized protein</fullName>
    </submittedName>
</protein>
<dbReference type="Proteomes" id="UP000574133">
    <property type="component" value="Unassembled WGS sequence"/>
</dbReference>
<dbReference type="EMBL" id="JACJVN010000017">
    <property type="protein sequence ID" value="MBB6676467.1"/>
    <property type="molecule type" value="Genomic_DNA"/>
</dbReference>
<reference evidence="1 2" key="1">
    <citation type="submission" date="2020-08" db="EMBL/GenBank/DDBJ databases">
        <title>Cohnella phylogeny.</title>
        <authorList>
            <person name="Dunlap C."/>
        </authorList>
    </citation>
    <scope>NUCLEOTIDE SEQUENCE [LARGE SCALE GENOMIC DNA]</scope>
    <source>
        <strain evidence="1 2">DSM 103658</strain>
    </source>
</reference>
<dbReference type="AlphaFoldDB" id="A0A841TBS7"/>
<gene>
    <name evidence="1" type="ORF">H4Q31_03905</name>
</gene>
<name>A0A841TBS7_9BACL</name>
<comment type="caution">
    <text evidence="1">The sequence shown here is derived from an EMBL/GenBank/DDBJ whole genome shotgun (WGS) entry which is preliminary data.</text>
</comment>
<evidence type="ECO:0000313" key="2">
    <source>
        <dbReference type="Proteomes" id="UP000574133"/>
    </source>
</evidence>
<sequence length="72" mass="7962">MGVQVIQQNSSSAAETRALDTVGTCAYIFCGRPIHFTERVIQQGDQLFCCEDHFVRENGARIVKAGTGEWTI</sequence>
<accession>A0A841TBS7</accession>
<keyword evidence="2" id="KW-1185">Reference proteome</keyword>